<sequence>MKPLDKVAEAYYGGMGDQFSRKTRDRIHWICSKVEGETVLDIGCSQGIAELILAREGKKAVGIDIEESVIVYANEALQNQSDSVKRNVKYFASSVFDYESNQKFDTVILTEVMEHFTSSSSLLNKVKSFLTDNGTIVITVPFGINDYFDHKKTYYMLNLLEELEPYFEVREIKFLGKWIGVVGRNVADPSGCSALITRESINRLEEAFYTIERSTVDELNGKVKLIDQMKDKAYESREKLTSIQKENEKLLATIARLETENKKLKQQNEPIKSMDSNVRNESHQGFWSHKKEVEELEKTIEVKNKELLSRLESEEQTLKKYKESIFDYNQLEAKYANVTKKYNLLSNAKLGRLTLKYWKFKKRIPENF</sequence>
<dbReference type="GO" id="GO:0061542">
    <property type="term" value="F:3-demethylubiquinol 3-O-methyltransferase activity"/>
    <property type="evidence" value="ECO:0007669"/>
    <property type="project" value="UniProtKB-EC"/>
</dbReference>
<dbReference type="AlphaFoldDB" id="A0AAP5H691"/>
<accession>A0AAP5H691</accession>
<keyword evidence="3" id="KW-0808">Transferase</keyword>
<dbReference type="EC" id="2.1.1.64" evidence="3"/>
<dbReference type="Gene3D" id="3.40.50.150">
    <property type="entry name" value="Vaccinia Virus protein VP39"/>
    <property type="match status" value="1"/>
</dbReference>
<protein>
    <submittedName>
        <fullName evidence="3">2-polyprenyl-6-hydroxyphenyl methylase/3-demethylubiquinone-9 3-methyltransferase</fullName>
        <ecNumber evidence="3">2.1.1.222</ecNumber>
        <ecNumber evidence="3">2.1.1.64</ecNumber>
    </submittedName>
</protein>
<dbReference type="PANTHER" id="PTHR43861">
    <property type="entry name" value="TRANS-ACONITATE 2-METHYLTRANSFERASE-RELATED"/>
    <property type="match status" value="1"/>
</dbReference>
<dbReference type="EC" id="2.1.1.222" evidence="3"/>
<feature type="coiled-coil region" evidence="1">
    <location>
        <begin position="304"/>
        <end position="348"/>
    </location>
</feature>
<dbReference type="InterPro" id="IPR029063">
    <property type="entry name" value="SAM-dependent_MTases_sf"/>
</dbReference>
<dbReference type="PANTHER" id="PTHR43861:SF6">
    <property type="entry name" value="METHYLTRANSFERASE TYPE 11"/>
    <property type="match status" value="1"/>
</dbReference>
<gene>
    <name evidence="3" type="ORF">J2W91_005118</name>
</gene>
<comment type="caution">
    <text evidence="3">The sequence shown here is derived from an EMBL/GenBank/DDBJ whole genome shotgun (WGS) entry which is preliminary data.</text>
</comment>
<dbReference type="Pfam" id="PF13847">
    <property type="entry name" value="Methyltransf_31"/>
    <property type="match status" value="1"/>
</dbReference>
<dbReference type="GO" id="GO:0032259">
    <property type="term" value="P:methylation"/>
    <property type="evidence" value="ECO:0007669"/>
    <property type="project" value="UniProtKB-KW"/>
</dbReference>
<keyword evidence="3" id="KW-0489">Methyltransferase</keyword>
<feature type="coiled-coil region" evidence="1">
    <location>
        <begin position="240"/>
        <end position="274"/>
    </location>
</feature>
<evidence type="ECO:0000313" key="3">
    <source>
        <dbReference type="EMBL" id="MDR6726597.1"/>
    </source>
</evidence>
<evidence type="ECO:0000313" key="4">
    <source>
        <dbReference type="Proteomes" id="UP001254832"/>
    </source>
</evidence>
<dbReference type="Proteomes" id="UP001254832">
    <property type="component" value="Unassembled WGS sequence"/>
</dbReference>
<keyword evidence="1" id="KW-0175">Coiled coil</keyword>
<dbReference type="CDD" id="cd02440">
    <property type="entry name" value="AdoMet_MTases"/>
    <property type="match status" value="1"/>
</dbReference>
<reference evidence="3" key="1">
    <citation type="submission" date="2023-07" db="EMBL/GenBank/DDBJ databases">
        <title>Sorghum-associated microbial communities from plants grown in Nebraska, USA.</title>
        <authorList>
            <person name="Schachtman D."/>
        </authorList>
    </citation>
    <scope>NUCLEOTIDE SEQUENCE</scope>
    <source>
        <strain evidence="3">BE80</strain>
    </source>
</reference>
<dbReference type="GO" id="GO:0102208">
    <property type="term" value="F:2-polyprenyl-6-hydroxyphenol methylase activity"/>
    <property type="evidence" value="ECO:0007669"/>
    <property type="project" value="UniProtKB-EC"/>
</dbReference>
<feature type="domain" description="Methyltransferase" evidence="2">
    <location>
        <begin position="35"/>
        <end position="140"/>
    </location>
</feature>
<evidence type="ECO:0000259" key="2">
    <source>
        <dbReference type="Pfam" id="PF13847"/>
    </source>
</evidence>
<dbReference type="InterPro" id="IPR025714">
    <property type="entry name" value="Methyltranfer_dom"/>
</dbReference>
<dbReference type="SUPFAM" id="SSF53335">
    <property type="entry name" value="S-adenosyl-L-methionine-dependent methyltransferases"/>
    <property type="match status" value="1"/>
</dbReference>
<evidence type="ECO:0000256" key="1">
    <source>
        <dbReference type="SAM" id="Coils"/>
    </source>
</evidence>
<dbReference type="RefSeq" id="WP_056693582.1">
    <property type="nucleotide sequence ID" value="NZ_JAVDTR010000018.1"/>
</dbReference>
<organism evidence="3 4">
    <name type="scientific">Paenibacillus amylolyticus</name>
    <dbReference type="NCBI Taxonomy" id="1451"/>
    <lineage>
        <taxon>Bacteria</taxon>
        <taxon>Bacillati</taxon>
        <taxon>Bacillota</taxon>
        <taxon>Bacilli</taxon>
        <taxon>Bacillales</taxon>
        <taxon>Paenibacillaceae</taxon>
        <taxon>Paenibacillus</taxon>
    </lineage>
</organism>
<name>A0AAP5H691_PAEAM</name>
<proteinExistence type="predicted"/>
<dbReference type="EMBL" id="JAVDTR010000018">
    <property type="protein sequence ID" value="MDR6726597.1"/>
    <property type="molecule type" value="Genomic_DNA"/>
</dbReference>